<dbReference type="STRING" id="285676.GA0070561_2917"/>
<evidence type="ECO:0000313" key="3">
    <source>
        <dbReference type="Proteomes" id="UP000198864"/>
    </source>
</evidence>
<evidence type="ECO:0008006" key="4">
    <source>
        <dbReference type="Google" id="ProtNLM"/>
    </source>
</evidence>
<evidence type="ECO:0000313" key="2">
    <source>
        <dbReference type="EMBL" id="SCE98418.1"/>
    </source>
</evidence>
<dbReference type="RefSeq" id="WP_244166177.1">
    <property type="nucleotide sequence ID" value="NZ_FMCR01000002.1"/>
</dbReference>
<protein>
    <recommendedName>
        <fullName evidence="4">Secreted protein</fullName>
    </recommendedName>
</protein>
<dbReference type="EMBL" id="FMCR01000002">
    <property type="protein sequence ID" value="SCE98418.1"/>
    <property type="molecule type" value="Genomic_DNA"/>
</dbReference>
<dbReference type="Pfam" id="PF18143">
    <property type="entry name" value="HAD_SAK_2"/>
    <property type="match status" value="1"/>
</dbReference>
<proteinExistence type="predicted"/>
<gene>
    <name evidence="2" type="ORF">GA0070561_2917</name>
</gene>
<dbReference type="AlphaFoldDB" id="A0A1C4WQI8"/>
<evidence type="ECO:0000256" key="1">
    <source>
        <dbReference type="SAM" id="MobiDB-lite"/>
    </source>
</evidence>
<feature type="region of interest" description="Disordered" evidence="1">
    <location>
        <begin position="24"/>
        <end position="48"/>
    </location>
</feature>
<name>A0A1C4WQI8_9ACTN</name>
<accession>A0A1C4WQI8</accession>
<reference evidence="2 3" key="1">
    <citation type="submission" date="2016-06" db="EMBL/GenBank/DDBJ databases">
        <authorList>
            <person name="Kjaerup R.B."/>
            <person name="Dalgaard T.S."/>
            <person name="Juul-Madsen H.R."/>
        </authorList>
    </citation>
    <scope>NUCLEOTIDE SEQUENCE [LARGE SCALE GENOMIC DNA]</scope>
    <source>
        <strain evidence="2 3">DSM 44871</strain>
    </source>
</reference>
<organism evidence="2 3">
    <name type="scientific">Micromonospora saelicesensis</name>
    <dbReference type="NCBI Taxonomy" id="285676"/>
    <lineage>
        <taxon>Bacteria</taxon>
        <taxon>Bacillati</taxon>
        <taxon>Actinomycetota</taxon>
        <taxon>Actinomycetes</taxon>
        <taxon>Micromonosporales</taxon>
        <taxon>Micromonosporaceae</taxon>
        <taxon>Micromonospora</taxon>
    </lineage>
</organism>
<dbReference type="Proteomes" id="UP000198864">
    <property type="component" value="Unassembled WGS sequence"/>
</dbReference>
<sequence>MIPGFAGRPVIFLDVDGPLIPFKARPVGQRRPSGGSAKRQTDKLGNPLLDRLNPDDGRRLLALGCQLVWATTWMAEANEIVSPRLGLPDLPVVDWPDDDEETGRGLHWKTPFLTQWAAGGPFVWLDDEITDADRRWVRARHPGRALLYRVDPYTGLTEADFAVVHRWLQEGEGTV</sequence>